<evidence type="ECO:0000313" key="11">
    <source>
        <dbReference type="Proteomes" id="UP000048289"/>
    </source>
</evidence>
<organism evidence="1 11">
    <name type="scientific">Mycobacterium tuberculosis</name>
    <dbReference type="NCBI Taxonomy" id="1773"/>
    <lineage>
        <taxon>Bacteria</taxon>
        <taxon>Bacillati</taxon>
        <taxon>Actinomycetota</taxon>
        <taxon>Actinomycetes</taxon>
        <taxon>Mycobacteriales</taxon>
        <taxon>Mycobacteriaceae</taxon>
        <taxon>Mycobacterium</taxon>
        <taxon>Mycobacterium tuberculosis complex</taxon>
    </lineage>
</organism>
<name>A0A654TE25_MYCTX</name>
<accession>A0A654TE25</accession>
<reference evidence="7 8" key="2">
    <citation type="submission" date="2015-03" db="EMBL/GenBank/DDBJ databases">
        <authorList>
            <consortium name="Pathogen Informatics"/>
        </authorList>
    </citation>
    <scope>NUCLEOTIDE SEQUENCE [LARGE SCALE GENOMIC DNA]</scope>
    <source>
        <strain evidence="3 9">C09601061</strain>
        <strain evidence="4 8">D00501624</strain>
        <strain evidence="1 11">G09901357</strain>
        <strain evidence="2 10">H09601792</strain>
        <strain evidence="7">N09902308</strain>
        <strain evidence="5 12">P00601463</strain>
    </source>
</reference>
<dbReference type="AlphaFoldDB" id="A0A654TE25"/>
<dbReference type="Proteomes" id="UP000046947">
    <property type="component" value="Unassembled WGS sequence"/>
</dbReference>
<evidence type="ECO:0000313" key="1">
    <source>
        <dbReference type="EMBL" id="CFE45305.1"/>
    </source>
</evidence>
<dbReference type="EMBL" id="CSBK01001618">
    <property type="protein sequence ID" value="COY92100.1"/>
    <property type="molecule type" value="Genomic_DNA"/>
</dbReference>
<evidence type="ECO:0000313" key="3">
    <source>
        <dbReference type="EMBL" id="CFR95602.1"/>
    </source>
</evidence>
<dbReference type="Proteomes" id="UP000039021">
    <property type="component" value="Unassembled WGS sequence"/>
</dbReference>
<proteinExistence type="predicted"/>
<dbReference type="Proteomes" id="UP000039217">
    <property type="component" value="Unassembled WGS sequence"/>
</dbReference>
<evidence type="ECO:0000313" key="7">
    <source>
        <dbReference type="Proteomes" id="UP000039021"/>
    </source>
</evidence>
<evidence type="ECO:0000313" key="4">
    <source>
        <dbReference type="EMBL" id="CNU53078.1"/>
    </source>
</evidence>
<evidence type="ECO:0000313" key="5">
    <source>
        <dbReference type="EMBL" id="COV70286.1"/>
    </source>
</evidence>
<evidence type="ECO:0000313" key="2">
    <source>
        <dbReference type="EMBL" id="CFE46286.1"/>
    </source>
</evidence>
<evidence type="ECO:0000313" key="10">
    <source>
        <dbReference type="Proteomes" id="UP000046947"/>
    </source>
</evidence>
<evidence type="ECO:0000313" key="6">
    <source>
        <dbReference type="EMBL" id="COY92100.1"/>
    </source>
</evidence>
<dbReference type="EMBL" id="CHKL01000028">
    <property type="protein sequence ID" value="COV70286.1"/>
    <property type="molecule type" value="Genomic_DNA"/>
</dbReference>
<sequence>MTMAKTRSVRCVRASGRLIPQPSAQFRAAVARCSCAVMVSVPGTADADHKFSKASRIARSGITRLET</sequence>
<dbReference type="Proteomes" id="UP000048600">
    <property type="component" value="Unassembled WGS sequence"/>
</dbReference>
<dbReference type="EMBL" id="CQQC01000183">
    <property type="protein sequence ID" value="CNU53078.1"/>
    <property type="molecule type" value="Genomic_DNA"/>
</dbReference>
<reference evidence="6" key="1">
    <citation type="submission" date="2015-03" db="EMBL/GenBank/DDBJ databases">
        <authorList>
            <consortium name="Pathogen Informatics"/>
            <person name="Murphy D."/>
        </authorList>
    </citation>
    <scope>NUCLEOTIDE SEQUENCE</scope>
    <source>
        <strain evidence="6">N09902308</strain>
    </source>
</reference>
<evidence type="ECO:0000313" key="9">
    <source>
        <dbReference type="Proteomes" id="UP000046680"/>
    </source>
</evidence>
<dbReference type="Proteomes" id="UP000046680">
    <property type="component" value="Unassembled WGS sequence"/>
</dbReference>
<dbReference type="Proteomes" id="UP000048289">
    <property type="component" value="Unassembled WGS sequence"/>
</dbReference>
<dbReference type="EMBL" id="CGCX01001481">
    <property type="protein sequence ID" value="CFR95602.1"/>
    <property type="molecule type" value="Genomic_DNA"/>
</dbReference>
<dbReference type="EMBL" id="CFOH01000006">
    <property type="protein sequence ID" value="CFE46286.1"/>
    <property type="molecule type" value="Genomic_DNA"/>
</dbReference>
<protein>
    <submittedName>
        <fullName evidence="1">Uncharacterized protein</fullName>
    </submittedName>
</protein>
<gene>
    <name evidence="3" type="ORF">ERS007657_03231</name>
    <name evidence="4" type="ORF">ERS007661_00814</name>
    <name evidence="1" type="ORF">ERS007681_03804</name>
    <name evidence="2" type="ORF">ERS007688_00086</name>
    <name evidence="6" type="ORF">ERS007739_03208</name>
    <name evidence="5" type="ORF">ERS007741_00476</name>
</gene>
<dbReference type="EMBL" id="CFOE01000740">
    <property type="protein sequence ID" value="CFE45305.1"/>
    <property type="molecule type" value="Genomic_DNA"/>
</dbReference>
<evidence type="ECO:0000313" key="12">
    <source>
        <dbReference type="Proteomes" id="UP000048600"/>
    </source>
</evidence>
<evidence type="ECO:0000313" key="8">
    <source>
        <dbReference type="Proteomes" id="UP000039217"/>
    </source>
</evidence>